<sequence>FQKAAAFIHEFLLKLSEDVECAEVRDTLNLALLHMQKYYRLIQNRSQEKCANTLSLTTRGLSPMTPFVDAPDKFIWRWLNLDNAKLPSSMGLGDSLSLVVLPPIITAAKAGDVELASELIHQDPGCADCVDGLGRTACMYAVHFFQHDVLRFLLEHRSDINAQAHDGSTAMHRACHDGNHLALQLLVDCGGDFTISDVQGRAPIHWAVTTRSTDCLQVLLQNRVFAGTRDKDGLTPSMWACRMDNIRHFELLCQAENNHVEEPDGIERDGNGRTWMHWSVRRTQPLECLQTLLTPDSAAIKDDEGKTVLLVAAEMGSLPACRLIVEIAGSRCIGDQDHQGRSALHLATMGGHGDVVNFLLEKHADVNVVDSFNATAWDYARIRKLHYCQLIIMSHQRQRMSSNPNSPLPNGFGLLMREDSAGMHDDFSRMSFRTRSNQSTPITPPHPPKRPRSSRMLARRSNSLTSADRERAREREREWNSRMHQSEERAASSGGGKKERLSVMVNTSNKRMSAGDIYMNGREDTMMTESSRPMFEDENDEISVGGMDVSDIEDEGDQGSVQGPSRGPSEQAHPTPRPRPPPRGRPQHLMGVPSPPAYPPNSGVQMQGFFNNVNNMNITQMNNQNNNISQQQQQQQQHHQHHHQQQQQQQQRQQQNKQNLQVQQQMEYEDAGSGPSPRHIANLNMNNNNQRQLDQQQQQQHRPQARVPPTPVYRPQRGGNVGPAASAVPSPPSSTPQRPHMLRQQQVLPSPPAASPPAAAPRELTPPTVRDPSPPSQGSEQQHSSRSQGERPSSGGNQPPGVLEGRRIPPPALTPLQNAPKPPNLDMFDRVDKKKKKKKKDRDRKESKSPPPKPENPSDIPPPRGFAAPLHPHMQQGQGGQSSRISSAVPPAPRYSKGTPQVSDSRYVDENVEEEEGPPSISGFAVQIRDGATKSARPGHRGSHGGSSGGGGGGGLVGASLEEEGEGMDTTLGHSQGEGIMQDPIEEVDEAEDVGPLIPPPPSFRGAVSRGGAKQLAQSVPQDNRSSSRMAPTSAKPPLPKSRGSVTSASPRHNPRPPGKSASHGRKSRPPTSKSSQGL</sequence>
<feature type="compositionally biased region" description="Low complexity" evidence="4">
    <location>
        <begin position="645"/>
        <end position="665"/>
    </location>
</feature>
<dbReference type="SUPFAM" id="SSF48403">
    <property type="entry name" value="Ankyrin repeat"/>
    <property type="match status" value="1"/>
</dbReference>
<dbReference type="AlphaFoldDB" id="A0AAV4CIJ7"/>
<feature type="compositionally biased region" description="Pro residues" evidence="4">
    <location>
        <begin position="849"/>
        <end position="864"/>
    </location>
</feature>
<dbReference type="EMBL" id="BLXT01006675">
    <property type="protein sequence ID" value="GFO32691.1"/>
    <property type="molecule type" value="Genomic_DNA"/>
</dbReference>
<feature type="compositionally biased region" description="Polar residues" evidence="4">
    <location>
        <begin position="1070"/>
        <end position="1079"/>
    </location>
</feature>
<evidence type="ECO:0000256" key="1">
    <source>
        <dbReference type="ARBA" id="ARBA00022737"/>
    </source>
</evidence>
<reference evidence="5 6" key="1">
    <citation type="journal article" date="2021" name="Elife">
        <title>Chloroplast acquisition without the gene transfer in kleptoplastic sea slugs, Plakobranchus ocellatus.</title>
        <authorList>
            <person name="Maeda T."/>
            <person name="Takahashi S."/>
            <person name="Yoshida T."/>
            <person name="Shimamura S."/>
            <person name="Takaki Y."/>
            <person name="Nagai Y."/>
            <person name="Toyoda A."/>
            <person name="Suzuki Y."/>
            <person name="Arimoto A."/>
            <person name="Ishii H."/>
            <person name="Satoh N."/>
            <person name="Nishiyama T."/>
            <person name="Hasebe M."/>
            <person name="Maruyama T."/>
            <person name="Minagawa J."/>
            <person name="Obokata J."/>
            <person name="Shigenobu S."/>
        </authorList>
    </citation>
    <scope>NUCLEOTIDE SEQUENCE [LARGE SCALE GENOMIC DNA]</scope>
</reference>
<feature type="compositionally biased region" description="Pro residues" evidence="4">
    <location>
        <begin position="749"/>
        <end position="759"/>
    </location>
</feature>
<feature type="compositionally biased region" description="Basic residues" evidence="4">
    <location>
        <begin position="833"/>
        <end position="842"/>
    </location>
</feature>
<feature type="compositionally biased region" description="Basic and acidic residues" evidence="4">
    <location>
        <begin position="467"/>
        <end position="501"/>
    </location>
</feature>
<dbReference type="PANTHER" id="PTHR24198">
    <property type="entry name" value="ANKYRIN REPEAT AND PROTEIN KINASE DOMAIN-CONTAINING PROTEIN"/>
    <property type="match status" value="1"/>
</dbReference>
<feature type="compositionally biased region" description="Low complexity" evidence="4">
    <location>
        <begin position="682"/>
        <end position="700"/>
    </location>
</feature>
<evidence type="ECO:0000313" key="5">
    <source>
        <dbReference type="EMBL" id="GFO32691.1"/>
    </source>
</evidence>
<feature type="compositionally biased region" description="Low complexity" evidence="4">
    <location>
        <begin position="627"/>
        <end position="637"/>
    </location>
</feature>
<dbReference type="PROSITE" id="PS50297">
    <property type="entry name" value="ANK_REP_REGION"/>
    <property type="match status" value="2"/>
</dbReference>
<name>A0AAV4CIJ7_9GAST</name>
<evidence type="ECO:0000256" key="4">
    <source>
        <dbReference type="SAM" id="MobiDB-lite"/>
    </source>
</evidence>
<evidence type="ECO:0000313" key="6">
    <source>
        <dbReference type="Proteomes" id="UP000735302"/>
    </source>
</evidence>
<evidence type="ECO:0000256" key="2">
    <source>
        <dbReference type="ARBA" id="ARBA00023043"/>
    </source>
</evidence>
<feature type="repeat" description="ANK" evidence="3">
    <location>
        <begin position="339"/>
        <end position="371"/>
    </location>
</feature>
<dbReference type="PROSITE" id="PS50088">
    <property type="entry name" value="ANK_REPEAT"/>
    <property type="match status" value="3"/>
</dbReference>
<dbReference type="InterPro" id="IPR036770">
    <property type="entry name" value="Ankyrin_rpt-contain_sf"/>
</dbReference>
<feature type="region of interest" description="Disordered" evidence="4">
    <location>
        <begin position="396"/>
        <end position="415"/>
    </location>
</feature>
<keyword evidence="1" id="KW-0677">Repeat</keyword>
<feature type="compositionally biased region" description="Gly residues" evidence="4">
    <location>
        <begin position="944"/>
        <end position="957"/>
    </location>
</feature>
<keyword evidence="2 3" id="KW-0040">ANK repeat</keyword>
<dbReference type="InterPro" id="IPR002110">
    <property type="entry name" value="Ankyrin_rpt"/>
</dbReference>
<comment type="caution">
    <text evidence="5">The sequence shown here is derived from an EMBL/GenBank/DDBJ whole genome shotgun (WGS) entry which is preliminary data.</text>
</comment>
<feature type="region of interest" description="Disordered" evidence="4">
    <location>
        <begin position="627"/>
        <end position="1079"/>
    </location>
</feature>
<feature type="region of interest" description="Disordered" evidence="4">
    <location>
        <begin position="547"/>
        <end position="608"/>
    </location>
</feature>
<proteinExistence type="predicted"/>
<feature type="compositionally biased region" description="Polar residues" evidence="4">
    <location>
        <begin position="1016"/>
        <end position="1031"/>
    </location>
</feature>
<dbReference type="SMART" id="SM00248">
    <property type="entry name" value="ANK"/>
    <property type="match status" value="8"/>
</dbReference>
<feature type="non-terminal residue" evidence="5">
    <location>
        <position position="1"/>
    </location>
</feature>
<dbReference type="Gene3D" id="1.25.40.20">
    <property type="entry name" value="Ankyrin repeat-containing domain"/>
    <property type="match status" value="1"/>
</dbReference>
<evidence type="ECO:0000256" key="3">
    <source>
        <dbReference type="PROSITE-ProRule" id="PRU00023"/>
    </source>
</evidence>
<dbReference type="Proteomes" id="UP000735302">
    <property type="component" value="Unassembled WGS sequence"/>
</dbReference>
<feature type="repeat" description="ANK" evidence="3">
    <location>
        <begin position="199"/>
        <end position="231"/>
    </location>
</feature>
<feature type="repeat" description="ANK" evidence="3">
    <location>
        <begin position="166"/>
        <end position="198"/>
    </location>
</feature>
<accession>A0AAV4CIJ7</accession>
<feature type="region of interest" description="Disordered" evidence="4">
    <location>
        <begin position="432"/>
        <end position="508"/>
    </location>
</feature>
<feature type="compositionally biased region" description="Polar residues" evidence="4">
    <location>
        <begin position="776"/>
        <end position="797"/>
    </location>
</feature>
<feature type="compositionally biased region" description="Acidic residues" evidence="4">
    <location>
        <begin position="984"/>
        <end position="993"/>
    </location>
</feature>
<dbReference type="PANTHER" id="PTHR24198:SF165">
    <property type="entry name" value="ANKYRIN REPEAT-CONTAINING PROTEIN-RELATED"/>
    <property type="match status" value="1"/>
</dbReference>
<keyword evidence="6" id="KW-1185">Reference proteome</keyword>
<organism evidence="5 6">
    <name type="scientific">Plakobranchus ocellatus</name>
    <dbReference type="NCBI Taxonomy" id="259542"/>
    <lineage>
        <taxon>Eukaryota</taxon>
        <taxon>Metazoa</taxon>
        <taxon>Spiralia</taxon>
        <taxon>Lophotrochozoa</taxon>
        <taxon>Mollusca</taxon>
        <taxon>Gastropoda</taxon>
        <taxon>Heterobranchia</taxon>
        <taxon>Euthyneura</taxon>
        <taxon>Panpulmonata</taxon>
        <taxon>Sacoglossa</taxon>
        <taxon>Placobranchoidea</taxon>
        <taxon>Plakobranchidae</taxon>
        <taxon>Plakobranchus</taxon>
    </lineage>
</organism>
<protein>
    <submittedName>
        <fullName evidence="5">Ankyrin repeat domain-containing protein 55</fullName>
    </submittedName>
</protein>
<gene>
    <name evidence="5" type="ORF">PoB_005919600</name>
</gene>
<dbReference type="Pfam" id="PF12796">
    <property type="entry name" value="Ank_2"/>
    <property type="match status" value="2"/>
</dbReference>